<proteinExistence type="predicted"/>
<evidence type="ECO:0000313" key="2">
    <source>
        <dbReference type="Proteomes" id="UP000297229"/>
    </source>
</evidence>
<dbReference type="EMBL" id="PQXM01000054">
    <property type="protein sequence ID" value="TGO78791.1"/>
    <property type="molecule type" value="Genomic_DNA"/>
</dbReference>
<evidence type="ECO:0000313" key="1">
    <source>
        <dbReference type="EMBL" id="TGO78791.1"/>
    </source>
</evidence>
<gene>
    <name evidence="1" type="ORF">BELL_0054g00290</name>
</gene>
<protein>
    <submittedName>
        <fullName evidence="1">Uncharacterized protein</fullName>
    </submittedName>
</protein>
<accession>A0A4Z1JY15</accession>
<dbReference type="Proteomes" id="UP000297229">
    <property type="component" value="Unassembled WGS sequence"/>
</dbReference>
<organism evidence="1 2">
    <name type="scientific">Botrytis elliptica</name>
    <dbReference type="NCBI Taxonomy" id="278938"/>
    <lineage>
        <taxon>Eukaryota</taxon>
        <taxon>Fungi</taxon>
        <taxon>Dikarya</taxon>
        <taxon>Ascomycota</taxon>
        <taxon>Pezizomycotina</taxon>
        <taxon>Leotiomycetes</taxon>
        <taxon>Helotiales</taxon>
        <taxon>Sclerotiniaceae</taxon>
        <taxon>Botrytis</taxon>
    </lineage>
</organism>
<sequence>MTGSGNIARSPIDSKSQNQVTSLSGSSAQLYESLAKDYVHGYPNLIFLNVGKKSSMLLTSSISSVWAPETRSRCLVRDLNISSISSKQDIPNPGSGFEDGCSLDLKFYEIVTIRAEKIESVSRNFWNNGILHTESNNISSSCTSVLAIRKSLESQYHFLACSSMSDSKYWTLLEMNPATFAHTSHSIQDLKTASGDMLFCAFLHAYTAISETTNRWKKILECFGQFIGDKLAFLDPEYHEKLFFDDEVLSRSKYQTTVRARNERNYDRRRVGGTSTTSKLETKQEEATYFRDGLISASSLAETQNFTPFNQNVKLLTSMSILFPALSFRMSAWSVDSSFDYRNLILAANLLAAATYFLVYNADQLLFIFQNAYDKFIKNTLQAMKKDEDAKWATRAHELIKYLELSEGAQKPPH</sequence>
<reference evidence="1 2" key="1">
    <citation type="submission" date="2017-12" db="EMBL/GenBank/DDBJ databases">
        <title>Comparative genomics of Botrytis spp.</title>
        <authorList>
            <person name="Valero-Jimenez C.A."/>
            <person name="Tapia P."/>
            <person name="Veloso J."/>
            <person name="Silva-Moreno E."/>
            <person name="Staats M."/>
            <person name="Valdes J.H."/>
            <person name="Van Kan J.A.L."/>
        </authorList>
    </citation>
    <scope>NUCLEOTIDE SEQUENCE [LARGE SCALE GENOMIC DNA]</scope>
    <source>
        <strain evidence="1 2">Be9601</strain>
    </source>
</reference>
<keyword evidence="2" id="KW-1185">Reference proteome</keyword>
<dbReference type="AlphaFoldDB" id="A0A4Z1JY15"/>
<name>A0A4Z1JY15_9HELO</name>
<comment type="caution">
    <text evidence="1">The sequence shown here is derived from an EMBL/GenBank/DDBJ whole genome shotgun (WGS) entry which is preliminary data.</text>
</comment>